<evidence type="ECO:0000256" key="4">
    <source>
        <dbReference type="ARBA" id="ARBA00022964"/>
    </source>
</evidence>
<dbReference type="InterPro" id="IPR045054">
    <property type="entry name" value="P4HA-like"/>
</dbReference>
<organism evidence="8 9">
    <name type="scientific">SAR86 cluster bacterium</name>
    <dbReference type="NCBI Taxonomy" id="2030880"/>
    <lineage>
        <taxon>Bacteria</taxon>
        <taxon>Pseudomonadati</taxon>
        <taxon>Pseudomonadota</taxon>
        <taxon>Gammaproteobacteria</taxon>
        <taxon>SAR86 cluster</taxon>
    </lineage>
</organism>
<dbReference type="GO" id="GO:0031418">
    <property type="term" value="F:L-ascorbic acid binding"/>
    <property type="evidence" value="ECO:0007669"/>
    <property type="project" value="UniProtKB-KW"/>
</dbReference>
<keyword evidence="4" id="KW-0223">Dioxygenase</keyword>
<gene>
    <name evidence="8" type="ORF">EVA96_00215</name>
</gene>
<keyword evidence="3" id="KW-0847">Vitamin C</keyword>
<evidence type="ECO:0000259" key="7">
    <source>
        <dbReference type="PROSITE" id="PS51471"/>
    </source>
</evidence>
<accession>A0A520MPR9</accession>
<dbReference type="EMBL" id="SHBI01000001">
    <property type="protein sequence ID" value="RZO23227.1"/>
    <property type="molecule type" value="Genomic_DNA"/>
</dbReference>
<evidence type="ECO:0000313" key="9">
    <source>
        <dbReference type="Proteomes" id="UP000315782"/>
    </source>
</evidence>
<evidence type="ECO:0000256" key="6">
    <source>
        <dbReference type="ARBA" id="ARBA00023004"/>
    </source>
</evidence>
<evidence type="ECO:0000256" key="3">
    <source>
        <dbReference type="ARBA" id="ARBA00022896"/>
    </source>
</evidence>
<dbReference type="GO" id="GO:0005506">
    <property type="term" value="F:iron ion binding"/>
    <property type="evidence" value="ECO:0007669"/>
    <property type="project" value="InterPro"/>
</dbReference>
<dbReference type="PANTHER" id="PTHR10869">
    <property type="entry name" value="PROLYL 4-HYDROXYLASE ALPHA SUBUNIT"/>
    <property type="match status" value="1"/>
</dbReference>
<keyword evidence="2" id="KW-0479">Metal-binding</keyword>
<sequence length="207" mass="23254">MTMDPKKISENVTLYCADPIIYVVEGFLSDEECEAFIEVGKDKVERSTVITDGEHEVHAARTSYNCWVPHDSNEIVHEASKRFSILAKMPINNAEQYQLVFYGPGNEYKPHFDAFDKNTEEGRNNWFPGGQRVLTALAYLNDVEEGGETDFPDVGVSIKPSKGDAVIFHNCVEGTSDIHPKALHGGSPVIKGEKWAVNLWFRQEAIY</sequence>
<evidence type="ECO:0000256" key="1">
    <source>
        <dbReference type="ARBA" id="ARBA00001961"/>
    </source>
</evidence>
<reference evidence="8 9" key="1">
    <citation type="submission" date="2019-02" db="EMBL/GenBank/DDBJ databases">
        <title>Prokaryotic population dynamics and viral predation in marine succession experiment using metagenomics: the confinement effect.</title>
        <authorList>
            <person name="Haro-Moreno J.M."/>
            <person name="Rodriguez-Valera F."/>
            <person name="Lopez-Perez M."/>
        </authorList>
    </citation>
    <scope>NUCLEOTIDE SEQUENCE [LARGE SCALE GENOMIC DNA]</scope>
    <source>
        <strain evidence="8">MED-G163</strain>
    </source>
</reference>
<dbReference type="SUPFAM" id="SSF51197">
    <property type="entry name" value="Clavaminate synthase-like"/>
    <property type="match status" value="1"/>
</dbReference>
<dbReference type="Gene3D" id="2.60.120.620">
    <property type="entry name" value="q2cbj1_9rhob like domain"/>
    <property type="match status" value="1"/>
</dbReference>
<comment type="cofactor">
    <cofactor evidence="1">
        <name>L-ascorbate</name>
        <dbReference type="ChEBI" id="CHEBI:38290"/>
    </cofactor>
</comment>
<dbReference type="PANTHER" id="PTHR10869:SF246">
    <property type="entry name" value="TRANSMEMBRANE PROLYL 4-HYDROXYLASE"/>
    <property type="match status" value="1"/>
</dbReference>
<dbReference type="InterPro" id="IPR044862">
    <property type="entry name" value="Pro_4_hyd_alph_FE2OG_OXY"/>
</dbReference>
<evidence type="ECO:0000256" key="2">
    <source>
        <dbReference type="ARBA" id="ARBA00022723"/>
    </source>
</evidence>
<keyword evidence="5" id="KW-0560">Oxidoreductase</keyword>
<dbReference type="PROSITE" id="PS51471">
    <property type="entry name" value="FE2OG_OXY"/>
    <property type="match status" value="1"/>
</dbReference>
<feature type="domain" description="Fe2OG dioxygenase" evidence="7">
    <location>
        <begin position="93"/>
        <end position="203"/>
    </location>
</feature>
<dbReference type="SMART" id="SM00702">
    <property type="entry name" value="P4Hc"/>
    <property type="match status" value="1"/>
</dbReference>
<dbReference type="Pfam" id="PF13640">
    <property type="entry name" value="2OG-FeII_Oxy_3"/>
    <property type="match status" value="1"/>
</dbReference>
<keyword evidence="6" id="KW-0408">Iron</keyword>
<evidence type="ECO:0000313" key="8">
    <source>
        <dbReference type="EMBL" id="RZO23227.1"/>
    </source>
</evidence>
<dbReference type="GO" id="GO:0004656">
    <property type="term" value="F:procollagen-proline 4-dioxygenase activity"/>
    <property type="evidence" value="ECO:0007669"/>
    <property type="project" value="TreeGrafter"/>
</dbReference>
<evidence type="ECO:0000256" key="5">
    <source>
        <dbReference type="ARBA" id="ARBA00023002"/>
    </source>
</evidence>
<dbReference type="InterPro" id="IPR006620">
    <property type="entry name" value="Pro_4_hyd_alph"/>
</dbReference>
<proteinExistence type="predicted"/>
<protein>
    <submittedName>
        <fullName evidence="8">2OG-Fe(II) oxygenase</fullName>
    </submittedName>
</protein>
<name>A0A520MPR9_9GAMM</name>
<dbReference type="AlphaFoldDB" id="A0A520MPR9"/>
<dbReference type="InterPro" id="IPR005123">
    <property type="entry name" value="Oxoglu/Fe-dep_dioxygenase_dom"/>
</dbReference>
<comment type="caution">
    <text evidence="8">The sequence shown here is derived from an EMBL/GenBank/DDBJ whole genome shotgun (WGS) entry which is preliminary data.</text>
</comment>
<dbReference type="Proteomes" id="UP000315782">
    <property type="component" value="Unassembled WGS sequence"/>
</dbReference>